<accession>A0ABV6C683</accession>
<evidence type="ECO:0000313" key="4">
    <source>
        <dbReference type="Proteomes" id="UP001589788"/>
    </source>
</evidence>
<dbReference type="Pfam" id="PF00078">
    <property type="entry name" value="RVT_1"/>
    <property type="match status" value="1"/>
</dbReference>
<dbReference type="PROSITE" id="PS50878">
    <property type="entry name" value="RT_POL"/>
    <property type="match status" value="1"/>
</dbReference>
<keyword evidence="4" id="KW-1185">Reference proteome</keyword>
<dbReference type="InterPro" id="IPR043128">
    <property type="entry name" value="Rev_trsase/Diguanyl_cyclase"/>
</dbReference>
<dbReference type="Gene3D" id="3.30.70.270">
    <property type="match status" value="1"/>
</dbReference>
<dbReference type="InterPro" id="IPR043502">
    <property type="entry name" value="DNA/RNA_pol_sf"/>
</dbReference>
<dbReference type="EC" id="2.7.7.-" evidence="3"/>
<keyword evidence="3" id="KW-0808">Transferase</keyword>
<feature type="non-terminal residue" evidence="3">
    <location>
        <position position="263"/>
    </location>
</feature>
<organism evidence="3 4">
    <name type="scientific">Aciditerrimonas ferrireducens</name>
    <dbReference type="NCBI Taxonomy" id="667306"/>
    <lineage>
        <taxon>Bacteria</taxon>
        <taxon>Bacillati</taxon>
        <taxon>Actinomycetota</taxon>
        <taxon>Acidimicrobiia</taxon>
        <taxon>Acidimicrobiales</taxon>
        <taxon>Acidimicrobiaceae</taxon>
        <taxon>Aciditerrimonas</taxon>
    </lineage>
</organism>
<dbReference type="RefSeq" id="WP_377790967.1">
    <property type="nucleotide sequence ID" value="NZ_JBHLYQ010000354.1"/>
</dbReference>
<dbReference type="PANTHER" id="PTHR24559">
    <property type="entry name" value="TRANSPOSON TY3-I GAG-POL POLYPROTEIN"/>
    <property type="match status" value="1"/>
</dbReference>
<dbReference type="PANTHER" id="PTHR24559:SF444">
    <property type="entry name" value="REVERSE TRANSCRIPTASE DOMAIN-CONTAINING PROTEIN"/>
    <property type="match status" value="1"/>
</dbReference>
<dbReference type="Proteomes" id="UP001589788">
    <property type="component" value="Unassembled WGS sequence"/>
</dbReference>
<dbReference type="InterPro" id="IPR000477">
    <property type="entry name" value="RT_dom"/>
</dbReference>
<keyword evidence="3" id="KW-0548">Nucleotidyltransferase</keyword>
<sequence length="263" mass="30893">MDVFPEELSKLPPEREVEFTIELIPGANPVSKTLYRMAPIELEELKKQLEDYMEKGFIRPSVSPWGAPVLFVKKKDGSMRMCVDYRELNNLTIKNKYPLPRIEDLFDQLQGAEYFSKIDLRSGYHQLRVKKDDVPKTAFRTRYGHYEFTVMPFGLTNALADFMDLMNRIFHEYLDKFVVVFIDDILVYSKSREEHAEHLRTVLQTLRGKKLFAKFSKCEFWLTKVSFLGHVITKDGIYVDPMKTKAVKEWKQPTTVSEIRSFL</sequence>
<gene>
    <name evidence="3" type="ORF">ACFFRE_13870</name>
</gene>
<dbReference type="SUPFAM" id="SSF56672">
    <property type="entry name" value="DNA/RNA polymerases"/>
    <property type="match status" value="1"/>
</dbReference>
<evidence type="ECO:0000259" key="2">
    <source>
        <dbReference type="PROSITE" id="PS50878"/>
    </source>
</evidence>
<dbReference type="Gene3D" id="3.10.10.10">
    <property type="entry name" value="HIV Type 1 Reverse Transcriptase, subunit A, domain 1"/>
    <property type="match status" value="1"/>
</dbReference>
<evidence type="ECO:0000313" key="3">
    <source>
        <dbReference type="EMBL" id="MFC0083215.1"/>
    </source>
</evidence>
<feature type="domain" description="Reverse transcriptase" evidence="2">
    <location>
        <begin position="53"/>
        <end position="232"/>
    </location>
</feature>
<dbReference type="EMBL" id="JBHLYQ010000354">
    <property type="protein sequence ID" value="MFC0083215.1"/>
    <property type="molecule type" value="Genomic_DNA"/>
</dbReference>
<name>A0ABV6C683_9ACTN</name>
<comment type="function">
    <text evidence="1">Poorly processive, error-prone DNA polymerase involved in untargeted mutagenesis. Copies undamaged DNA at stalled replication forks, which arise in vivo from mismatched or misaligned primer ends. These misaligned primers can be extended by PolIV. Exhibits no 3'-5' exonuclease (proofreading) activity. May be involved in translesional synthesis, in conjunction with the beta clamp from PolIII.</text>
</comment>
<proteinExistence type="predicted"/>
<protein>
    <submittedName>
        <fullName evidence="3">Reverse transcriptase family protein</fullName>
        <ecNumber evidence="3">2.7.7.-</ecNumber>
    </submittedName>
</protein>
<dbReference type="InterPro" id="IPR053134">
    <property type="entry name" value="RNA-dir_DNA_polymerase"/>
</dbReference>
<keyword evidence="3" id="KW-0695">RNA-directed DNA polymerase</keyword>
<dbReference type="GO" id="GO:0003964">
    <property type="term" value="F:RNA-directed DNA polymerase activity"/>
    <property type="evidence" value="ECO:0007669"/>
    <property type="project" value="UniProtKB-KW"/>
</dbReference>
<dbReference type="CDD" id="cd01647">
    <property type="entry name" value="RT_LTR"/>
    <property type="match status" value="1"/>
</dbReference>
<evidence type="ECO:0000256" key="1">
    <source>
        <dbReference type="ARBA" id="ARBA00025589"/>
    </source>
</evidence>
<comment type="caution">
    <text evidence="3">The sequence shown here is derived from an EMBL/GenBank/DDBJ whole genome shotgun (WGS) entry which is preliminary data.</text>
</comment>
<reference evidence="3 4" key="1">
    <citation type="submission" date="2024-09" db="EMBL/GenBank/DDBJ databases">
        <authorList>
            <person name="Sun Q."/>
            <person name="Mori K."/>
        </authorList>
    </citation>
    <scope>NUCLEOTIDE SEQUENCE [LARGE SCALE GENOMIC DNA]</scope>
    <source>
        <strain evidence="3 4">JCM 15389</strain>
    </source>
</reference>